<evidence type="ECO:0000256" key="6">
    <source>
        <dbReference type="ARBA" id="ARBA00023136"/>
    </source>
</evidence>
<reference evidence="10 11" key="1">
    <citation type="submission" date="2018-05" db="EMBL/GenBank/DDBJ databases">
        <title>Genomic Encyclopedia of Type Strains, Phase IV (KMG-IV): sequencing the most valuable type-strain genomes for metagenomic binning, comparative biology and taxonomic classification.</title>
        <authorList>
            <person name="Goeker M."/>
        </authorList>
    </citation>
    <scope>NUCLEOTIDE SEQUENCE [LARGE SCALE GENOMIC DNA]</scope>
    <source>
        <strain evidence="10 11">DSM 28556</strain>
    </source>
</reference>
<feature type="transmembrane region" description="Helical" evidence="8">
    <location>
        <begin position="375"/>
        <end position="395"/>
    </location>
</feature>
<feature type="transmembrane region" description="Helical" evidence="8">
    <location>
        <begin position="253"/>
        <end position="271"/>
    </location>
</feature>
<dbReference type="Gene3D" id="1.20.210.10">
    <property type="entry name" value="Cytochrome c oxidase-like, subunit I domain"/>
    <property type="match status" value="1"/>
</dbReference>
<feature type="transmembrane region" description="Helical" evidence="8">
    <location>
        <begin position="133"/>
        <end position="154"/>
    </location>
</feature>
<feature type="transmembrane region" description="Helical" evidence="8">
    <location>
        <begin position="174"/>
        <end position="197"/>
    </location>
</feature>
<comment type="caution">
    <text evidence="10">The sequence shown here is derived from an EMBL/GenBank/DDBJ whole genome shotgun (WGS) entry which is preliminary data.</text>
</comment>
<dbReference type="RefSeq" id="WP_110396430.1">
    <property type="nucleotide sequence ID" value="NZ_JADIJL010000025.1"/>
</dbReference>
<feature type="transmembrane region" description="Helical" evidence="8">
    <location>
        <begin position="21"/>
        <end position="39"/>
    </location>
</feature>
<dbReference type="InterPro" id="IPR000883">
    <property type="entry name" value="Cyt_C_Oxase_1"/>
</dbReference>
<dbReference type="PRINTS" id="PR01165">
    <property type="entry name" value="CYCOXIDASEI"/>
</dbReference>
<dbReference type="Pfam" id="PF00115">
    <property type="entry name" value="COX1"/>
    <property type="match status" value="1"/>
</dbReference>
<keyword evidence="5 8" id="KW-1133">Transmembrane helix</keyword>
<comment type="subcellular location">
    <subcellularLocation>
        <location evidence="1">Membrane</location>
        <topology evidence="1">Multi-pass membrane protein</topology>
    </subcellularLocation>
</comment>
<feature type="domain" description="Cytochrome oxidase subunit I profile" evidence="9">
    <location>
        <begin position="1"/>
        <end position="549"/>
    </location>
</feature>
<keyword evidence="3 7" id="KW-0812">Transmembrane</keyword>
<sequence>MATSVKSLSNKESKLIMAHMYVAFTALFVGATCGLLQTLERSGKFTLPAGIGYYQILTVHGVVLGLVLTTFFILGFMLAAQSKTTGGLNKTERTVAWIGFWLMLVGTLAAATMILLNEATVLFTFYAPLQAHVVFYLGLALVIVGTWFEGFVMFKRHARFRKENPGERTPLLSYMAVITMLMWQIASIGVAVTVLFQMVPWALGWVETIDVLLSRTLFWYFGHPLVYFWLLPAYMMWYAIMPKIIGGKIFSDSLARFTFILLLLFSIPVGFHHQLTEPGIDPFWKFIQVILTMVVVIPSMMTAFSMFATFEARGRELGAKGLFGWLKKMPWKDARFLAPFIGMLFFIPGGAGGIINASNQMNQVVHNTIWVTGHFHLTVASAVMLTFFGITYWLVPSITGRTFTKTMNKLGILQTILWTVGMLIMSTAMHWQGLLGGPRRSAYSEYVGNADTAAWGSYQIAQAVGGSILFLGMIVMIIIFVNLAFFAPKGKEEFPIAVVSNKAALPPKVFENWKLWIGVTLALILFAYTIPLIDIIQSAPPGAKGFKFW</sequence>
<gene>
    <name evidence="10" type="ORF">DFR56_112151</name>
</gene>
<comment type="similarity">
    <text evidence="7">Belongs to the heme-copper respiratory oxidase family.</text>
</comment>
<evidence type="ECO:0000256" key="8">
    <source>
        <dbReference type="SAM" id="Phobius"/>
    </source>
</evidence>
<feature type="transmembrane region" description="Helical" evidence="8">
    <location>
        <begin position="51"/>
        <end position="79"/>
    </location>
</feature>
<feature type="transmembrane region" description="Helical" evidence="8">
    <location>
        <begin position="283"/>
        <end position="310"/>
    </location>
</feature>
<keyword evidence="7" id="KW-0408">Iron</keyword>
<dbReference type="AlphaFoldDB" id="A0A2V3VTE6"/>
<dbReference type="InterPro" id="IPR023615">
    <property type="entry name" value="Cyt_c_Oxase_su1_BS"/>
</dbReference>
<dbReference type="OrthoDB" id="9764568at2"/>
<feature type="transmembrane region" description="Helical" evidence="8">
    <location>
        <begin position="468"/>
        <end position="487"/>
    </location>
</feature>
<name>A0A2V3VTE6_9BACI</name>
<evidence type="ECO:0000256" key="3">
    <source>
        <dbReference type="ARBA" id="ARBA00022692"/>
    </source>
</evidence>
<feature type="transmembrane region" description="Helical" evidence="8">
    <location>
        <begin position="515"/>
        <end position="536"/>
    </location>
</feature>
<dbReference type="CDD" id="cd01660">
    <property type="entry name" value="ba3-like_Oxidase_I"/>
    <property type="match status" value="1"/>
</dbReference>
<feature type="transmembrane region" description="Helical" evidence="8">
    <location>
        <begin position="100"/>
        <end position="127"/>
    </location>
</feature>
<dbReference type="EMBL" id="QJJQ01000012">
    <property type="protein sequence ID" value="PXW85173.1"/>
    <property type="molecule type" value="Genomic_DNA"/>
</dbReference>
<keyword evidence="2 7" id="KW-0679">Respiratory chain</keyword>
<feature type="transmembrane region" description="Helical" evidence="8">
    <location>
        <begin position="217"/>
        <end position="241"/>
    </location>
</feature>
<dbReference type="SUPFAM" id="SSF81442">
    <property type="entry name" value="Cytochrome c oxidase subunit I-like"/>
    <property type="match status" value="1"/>
</dbReference>
<feature type="transmembrane region" description="Helical" evidence="8">
    <location>
        <begin position="336"/>
        <end position="355"/>
    </location>
</feature>
<evidence type="ECO:0000256" key="1">
    <source>
        <dbReference type="ARBA" id="ARBA00004141"/>
    </source>
</evidence>
<evidence type="ECO:0000313" key="11">
    <source>
        <dbReference type="Proteomes" id="UP000247978"/>
    </source>
</evidence>
<feature type="transmembrane region" description="Helical" evidence="8">
    <location>
        <begin position="416"/>
        <end position="434"/>
    </location>
</feature>
<dbReference type="GO" id="GO:0016020">
    <property type="term" value="C:membrane"/>
    <property type="evidence" value="ECO:0007669"/>
    <property type="project" value="UniProtKB-SubCell"/>
</dbReference>
<evidence type="ECO:0000256" key="5">
    <source>
        <dbReference type="ARBA" id="ARBA00022989"/>
    </source>
</evidence>
<dbReference type="InterPro" id="IPR033943">
    <property type="entry name" value="Ba3-like_Oxidase_I"/>
</dbReference>
<evidence type="ECO:0000313" key="10">
    <source>
        <dbReference type="EMBL" id="PXW85173.1"/>
    </source>
</evidence>
<evidence type="ECO:0000256" key="2">
    <source>
        <dbReference type="ARBA" id="ARBA00022660"/>
    </source>
</evidence>
<keyword evidence="7" id="KW-0813">Transport</keyword>
<dbReference type="PROSITE" id="PS50855">
    <property type="entry name" value="COX1"/>
    <property type="match status" value="1"/>
</dbReference>
<dbReference type="InterPro" id="IPR023616">
    <property type="entry name" value="Cyt_c_oxase-like_su1_dom"/>
</dbReference>
<dbReference type="GO" id="GO:0004129">
    <property type="term" value="F:cytochrome-c oxidase activity"/>
    <property type="evidence" value="ECO:0007669"/>
    <property type="project" value="InterPro"/>
</dbReference>
<keyword evidence="4 7" id="KW-0249">Electron transport</keyword>
<evidence type="ECO:0000256" key="7">
    <source>
        <dbReference type="RuleBase" id="RU000370"/>
    </source>
</evidence>
<proteinExistence type="inferred from homology"/>
<keyword evidence="6 8" id="KW-0472">Membrane</keyword>
<evidence type="ECO:0000259" key="9">
    <source>
        <dbReference type="PROSITE" id="PS50855"/>
    </source>
</evidence>
<evidence type="ECO:0000256" key="4">
    <source>
        <dbReference type="ARBA" id="ARBA00022982"/>
    </source>
</evidence>
<keyword evidence="7" id="KW-0349">Heme</keyword>
<keyword evidence="11" id="KW-1185">Reference proteome</keyword>
<dbReference type="InterPro" id="IPR036927">
    <property type="entry name" value="Cyt_c_oxase-like_su1_sf"/>
</dbReference>
<dbReference type="PANTHER" id="PTHR10422">
    <property type="entry name" value="CYTOCHROME C OXIDASE SUBUNIT 1"/>
    <property type="match status" value="1"/>
</dbReference>
<keyword evidence="7" id="KW-0479">Metal-binding</keyword>
<dbReference type="PANTHER" id="PTHR10422:SF40">
    <property type="entry name" value="CYTOCHROME C OXIDASE SUBUNIT I"/>
    <property type="match status" value="1"/>
</dbReference>
<dbReference type="PROSITE" id="PS00077">
    <property type="entry name" value="COX1_CUB"/>
    <property type="match status" value="1"/>
</dbReference>
<dbReference type="Proteomes" id="UP000247978">
    <property type="component" value="Unassembled WGS sequence"/>
</dbReference>
<dbReference type="GO" id="GO:0020037">
    <property type="term" value="F:heme binding"/>
    <property type="evidence" value="ECO:0007669"/>
    <property type="project" value="InterPro"/>
</dbReference>
<organism evidence="10 11">
    <name type="scientific">Pseudogracilibacillus auburnensis</name>
    <dbReference type="NCBI Taxonomy" id="1494959"/>
    <lineage>
        <taxon>Bacteria</taxon>
        <taxon>Bacillati</taxon>
        <taxon>Bacillota</taxon>
        <taxon>Bacilli</taxon>
        <taxon>Bacillales</taxon>
        <taxon>Bacillaceae</taxon>
        <taxon>Pseudogracilibacillus</taxon>
    </lineage>
</organism>
<dbReference type="GO" id="GO:0009060">
    <property type="term" value="P:aerobic respiration"/>
    <property type="evidence" value="ECO:0007669"/>
    <property type="project" value="InterPro"/>
</dbReference>
<accession>A0A2V3VTE6</accession>
<protein>
    <submittedName>
        <fullName evidence="10">Cytochrome c oxidase subunit 1</fullName>
    </submittedName>
</protein>